<evidence type="ECO:0000313" key="5">
    <source>
        <dbReference type="EMBL" id="KAB1637024.1"/>
    </source>
</evidence>
<dbReference type="OrthoDB" id="9802649at2"/>
<dbReference type="SUPFAM" id="SSF53448">
    <property type="entry name" value="Nucleotide-diphospho-sugar transferases"/>
    <property type="match status" value="1"/>
</dbReference>
<dbReference type="GO" id="GO:0016757">
    <property type="term" value="F:glycosyltransferase activity"/>
    <property type="evidence" value="ECO:0007669"/>
    <property type="project" value="UniProtKB-KW"/>
</dbReference>
<dbReference type="InterPro" id="IPR050834">
    <property type="entry name" value="Glycosyltransf_2"/>
</dbReference>
<dbReference type="AlphaFoldDB" id="A0A7J5B1V9"/>
<accession>A0A7J5B1V9</accession>
<name>A0A7J5B1V9_9MICO</name>
<dbReference type="Pfam" id="PF00535">
    <property type="entry name" value="Glycos_transf_2"/>
    <property type="match status" value="1"/>
</dbReference>
<comment type="caution">
    <text evidence="5">The sequence shown here is derived from an EMBL/GenBank/DDBJ whole genome shotgun (WGS) entry which is preliminary data.</text>
</comment>
<sequence length="313" mass="35517">MHTNAESRTPPRVAVLLATHMGRTYLDEQLDSILDQAGADLHVFVSDDGSTDGTLELLAERQAADARITILPPETFGAPAPNFFRLLTTIPIEEYDYVGFADQDDVWMTGKLERHIRLLAEGHADGISSNVTAFSEDGTRILIKKDYPQRLADHLFETPGPGSTFLLTRRFARLVAEQLDNPDSPAREAFAHDWLIYALARAAGLRWIIDGESTVDYRQHVANAVGANTGLSQAWKRLRLTSNRWHRGQVQLTVEACIHVASPEELPRLQWLHEILVEFTYRDALRLVRRWRQLRRRPRDRAALATLITARLW</sequence>
<gene>
    <name evidence="5" type="ORF">F8O03_12000</name>
</gene>
<proteinExistence type="inferred from homology"/>
<evidence type="ECO:0000313" key="6">
    <source>
        <dbReference type="Proteomes" id="UP000490386"/>
    </source>
</evidence>
<dbReference type="Gene3D" id="3.90.550.10">
    <property type="entry name" value="Spore Coat Polysaccharide Biosynthesis Protein SpsA, Chain A"/>
    <property type="match status" value="1"/>
</dbReference>
<keyword evidence="6" id="KW-1185">Reference proteome</keyword>
<dbReference type="InterPro" id="IPR029044">
    <property type="entry name" value="Nucleotide-diphossugar_trans"/>
</dbReference>
<evidence type="ECO:0000256" key="1">
    <source>
        <dbReference type="ARBA" id="ARBA00006739"/>
    </source>
</evidence>
<feature type="domain" description="Glycosyltransferase 2-like" evidence="4">
    <location>
        <begin position="15"/>
        <end position="146"/>
    </location>
</feature>
<keyword evidence="2" id="KW-0328">Glycosyltransferase</keyword>
<dbReference type="PANTHER" id="PTHR43685:SF5">
    <property type="entry name" value="GLYCOSYLTRANSFERASE EPSE-RELATED"/>
    <property type="match status" value="1"/>
</dbReference>
<evidence type="ECO:0000259" key="4">
    <source>
        <dbReference type="Pfam" id="PF00535"/>
    </source>
</evidence>
<dbReference type="Proteomes" id="UP000490386">
    <property type="component" value="Unassembled WGS sequence"/>
</dbReference>
<dbReference type="PANTHER" id="PTHR43685">
    <property type="entry name" value="GLYCOSYLTRANSFERASE"/>
    <property type="match status" value="1"/>
</dbReference>
<comment type="similarity">
    <text evidence="1">Belongs to the glycosyltransferase 2 family.</text>
</comment>
<reference evidence="5 6" key="1">
    <citation type="submission" date="2019-09" db="EMBL/GenBank/DDBJ databases">
        <title>Phylogeny of genus Pseudoclavibacter and closely related genus.</title>
        <authorList>
            <person name="Li Y."/>
        </authorList>
    </citation>
    <scope>NUCLEOTIDE SEQUENCE [LARGE SCALE GENOMIC DNA]</scope>
    <source>
        <strain evidence="5 6">THG-MD12</strain>
    </source>
</reference>
<keyword evidence="3 5" id="KW-0808">Transferase</keyword>
<evidence type="ECO:0000256" key="3">
    <source>
        <dbReference type="ARBA" id="ARBA00022679"/>
    </source>
</evidence>
<dbReference type="EMBL" id="WBJX01000004">
    <property type="protein sequence ID" value="KAB1637024.1"/>
    <property type="molecule type" value="Genomic_DNA"/>
</dbReference>
<dbReference type="RefSeq" id="WP_151424075.1">
    <property type="nucleotide sequence ID" value="NZ_CANKVH010000003.1"/>
</dbReference>
<evidence type="ECO:0000256" key="2">
    <source>
        <dbReference type="ARBA" id="ARBA00022676"/>
    </source>
</evidence>
<dbReference type="InterPro" id="IPR001173">
    <property type="entry name" value="Glyco_trans_2-like"/>
</dbReference>
<protein>
    <submittedName>
        <fullName evidence="5">Glycosyltransferase</fullName>
    </submittedName>
</protein>
<organism evidence="5 6">
    <name type="scientific">Pseudoclavibacter terrae</name>
    <dbReference type="NCBI Taxonomy" id="1530195"/>
    <lineage>
        <taxon>Bacteria</taxon>
        <taxon>Bacillati</taxon>
        <taxon>Actinomycetota</taxon>
        <taxon>Actinomycetes</taxon>
        <taxon>Micrococcales</taxon>
        <taxon>Microbacteriaceae</taxon>
        <taxon>Pseudoclavibacter</taxon>
    </lineage>
</organism>